<dbReference type="RefSeq" id="WP_050047681.1">
    <property type="nucleotide sequence ID" value="NZ_CP008874.1"/>
</dbReference>
<evidence type="ECO:0000313" key="6">
    <source>
        <dbReference type="Proteomes" id="UP000069906"/>
    </source>
</evidence>
<evidence type="ECO:0000256" key="1">
    <source>
        <dbReference type="PROSITE-ProRule" id="PRU00409"/>
    </source>
</evidence>
<dbReference type="Gene3D" id="3.30.1490.20">
    <property type="entry name" value="ATP-grasp fold, A domain"/>
    <property type="match status" value="1"/>
</dbReference>
<dbReference type="SUPFAM" id="SSF56059">
    <property type="entry name" value="Glutathione synthetase ATP-binding domain-like"/>
    <property type="match status" value="1"/>
</dbReference>
<dbReference type="PANTHER" id="PTHR21621:SF0">
    <property type="entry name" value="BETA-CITRYLGLUTAMATE SYNTHASE B-RELATED"/>
    <property type="match status" value="1"/>
</dbReference>
<dbReference type="Pfam" id="PF08443">
    <property type="entry name" value="RimK"/>
    <property type="match status" value="1"/>
</dbReference>
<reference evidence="5" key="2">
    <citation type="submission" date="2015-05" db="EMBL/GenBank/DDBJ databases">
        <title>Complete genome sequence of Halanaeroarchaeum sulfurireducens type strain M27-SA2, a sulfate-reducer haloarchaeon from marine anoxic lake Medee.</title>
        <authorList>
            <person name="Messina E."/>
            <person name="Kublanov I.V."/>
            <person name="Toshchakov S."/>
            <person name="Arcadi E."/>
            <person name="La Spada G."/>
            <person name="La Cono V."/>
            <person name="Yakimov M.M."/>
        </authorList>
    </citation>
    <scope>NUCLEOTIDE SEQUENCE [LARGE SCALE GENOMIC DNA]</scope>
    <source>
        <strain evidence="5">M27-SA2</strain>
    </source>
</reference>
<dbReference type="PROSITE" id="PS50975">
    <property type="entry name" value="ATP_GRASP"/>
    <property type="match status" value="1"/>
</dbReference>
<protein>
    <submittedName>
        <fullName evidence="3">RimK family protein</fullName>
    </submittedName>
</protein>
<feature type="domain" description="ATP-grasp" evidence="2">
    <location>
        <begin position="88"/>
        <end position="284"/>
    </location>
</feature>
<dbReference type="KEGG" id="hsf:HLASA_0347"/>
<dbReference type="KEGG" id="hsu:HLASF_0348"/>
<dbReference type="Gene3D" id="3.30.470.20">
    <property type="entry name" value="ATP-grasp fold, B domain"/>
    <property type="match status" value="1"/>
</dbReference>
<dbReference type="GeneID" id="26009716"/>
<sequence length="284" mass="30759">MVRLAVASRSETYERIRGPLGDRGIEVGSVAPGGRTISLSESPFDSYDVGFVFPGRLMEGGVLDALLSIPWVNDRESVLRSRNKAETIARLQEADVPVPETVLVSNPVDEPTTAAAFDRFDGQAVVKPNSATRGRGVVRVDDRDSFRGVVDYLELLHDNPAVGDRSYLIQEFIPGATDYRVMVVGGTAAGAVERSVPDRTDGRWKHNVHRGATAEGVDLPAKLLAVAERAAQALEVALLGVDLLVTDDRVVVSETNARPTVDDAEKYDSDFYDRLAQLVRGTAE</sequence>
<evidence type="ECO:0000313" key="5">
    <source>
        <dbReference type="Proteomes" id="UP000060390"/>
    </source>
</evidence>
<evidence type="ECO:0000259" key="2">
    <source>
        <dbReference type="PROSITE" id="PS50975"/>
    </source>
</evidence>
<proteinExistence type="predicted"/>
<dbReference type="PANTHER" id="PTHR21621">
    <property type="entry name" value="RIBOSOMAL PROTEIN S6 MODIFICATION PROTEIN"/>
    <property type="match status" value="1"/>
</dbReference>
<dbReference type="OrthoDB" id="312280at2157"/>
<evidence type="ECO:0000313" key="3">
    <source>
        <dbReference type="EMBL" id="AKH96854.1"/>
    </source>
</evidence>
<dbReference type="STRING" id="1604004.HLASA_0347"/>
<dbReference type="Proteomes" id="UP000060390">
    <property type="component" value="Chromosome"/>
</dbReference>
<dbReference type="EMBL" id="CP011564">
    <property type="protein sequence ID" value="ALG81256.1"/>
    <property type="molecule type" value="Genomic_DNA"/>
</dbReference>
<dbReference type="InterPro" id="IPR013651">
    <property type="entry name" value="ATP-grasp_RimK-type"/>
</dbReference>
<keyword evidence="6" id="KW-1185">Reference proteome</keyword>
<evidence type="ECO:0000313" key="4">
    <source>
        <dbReference type="EMBL" id="ALG81256.1"/>
    </source>
</evidence>
<dbReference type="AlphaFoldDB" id="A0A0F7PB40"/>
<name>A0A0F7PB40_9EURY</name>
<reference evidence="3 6" key="1">
    <citation type="journal article" date="2015" name="ISME J.">
        <title>Elemental sulfur and acetate can support life of a novel strictly anaerobic haloarchaeon.</title>
        <authorList>
            <person name="Sorokin D.Y."/>
            <person name="Kublanov I.V."/>
            <person name="Gavrilov S.N."/>
            <person name="Rojo D."/>
            <person name="Roman P."/>
            <person name="Golyshin P.N."/>
            <person name="Slepak V.Z."/>
            <person name="Smedile F."/>
            <person name="Ferrer M."/>
            <person name="Messina E."/>
            <person name="La Cono V."/>
            <person name="Yakimov M.M."/>
        </authorList>
    </citation>
    <scope>NUCLEOTIDE SEQUENCE [LARGE SCALE GENOMIC DNA]</scope>
    <source>
        <strain evidence="3 6">HSR2</strain>
    </source>
</reference>
<reference evidence="4 5" key="3">
    <citation type="journal article" date="2016" name="Stand. Genomic Sci.">
        <title>Complete genome sequence of 'Halanaeroarchaeum sulfurireducens' M27-SA2, a sulfur-reducing and acetate-oxidizing haloarchaeon from the deep-sea hypersaline anoxic lake Medee.</title>
        <authorList>
            <person name="Messina E."/>
            <person name="Sorokin D.Y."/>
            <person name="Kublanov I.V."/>
            <person name="Toshchakov S."/>
            <person name="Lopatina A."/>
            <person name="Arcadi E."/>
            <person name="Smedile F."/>
            <person name="La Spada G."/>
            <person name="La Cono V."/>
            <person name="Yakimov M.M."/>
        </authorList>
    </citation>
    <scope>NUCLEOTIDE SEQUENCE [LARGE SCALE GENOMIC DNA]</scope>
    <source>
        <strain evidence="4 5">M27-SA2</strain>
    </source>
</reference>
<dbReference type="PATRIC" id="fig|1604004.4.peg.366"/>
<dbReference type="HOGENOM" id="CLU_982143_0_0_2"/>
<keyword evidence="1" id="KW-0067">ATP-binding</keyword>
<dbReference type="InterPro" id="IPR011761">
    <property type="entry name" value="ATP-grasp"/>
</dbReference>
<dbReference type="Proteomes" id="UP000069906">
    <property type="component" value="Chromosome"/>
</dbReference>
<keyword evidence="1" id="KW-0547">Nucleotide-binding</keyword>
<dbReference type="GO" id="GO:0005524">
    <property type="term" value="F:ATP binding"/>
    <property type="evidence" value="ECO:0007669"/>
    <property type="project" value="UniProtKB-UniRule"/>
</dbReference>
<dbReference type="InterPro" id="IPR013815">
    <property type="entry name" value="ATP_grasp_subdomain_1"/>
</dbReference>
<organism evidence="3 6">
    <name type="scientific">Halanaeroarchaeum sulfurireducens</name>
    <dbReference type="NCBI Taxonomy" id="1604004"/>
    <lineage>
        <taxon>Archaea</taxon>
        <taxon>Methanobacteriati</taxon>
        <taxon>Methanobacteriota</taxon>
        <taxon>Stenosarchaea group</taxon>
        <taxon>Halobacteria</taxon>
        <taxon>Halobacteriales</taxon>
        <taxon>Halobacteriaceae</taxon>
        <taxon>Halanaeroarchaeum</taxon>
    </lineage>
</organism>
<dbReference type="GO" id="GO:0046872">
    <property type="term" value="F:metal ion binding"/>
    <property type="evidence" value="ECO:0007669"/>
    <property type="project" value="InterPro"/>
</dbReference>
<dbReference type="EMBL" id="CP008874">
    <property type="protein sequence ID" value="AKH96854.1"/>
    <property type="molecule type" value="Genomic_DNA"/>
</dbReference>
<gene>
    <name evidence="3" type="primary">rimK2</name>
    <name evidence="4" type="ORF">HLASA_0347</name>
    <name evidence="3" type="ORF">HLASF_0348</name>
</gene>
<accession>A0A0F7PB40</accession>
<dbReference type="GO" id="GO:0016879">
    <property type="term" value="F:ligase activity, forming carbon-nitrogen bonds"/>
    <property type="evidence" value="ECO:0007669"/>
    <property type="project" value="TreeGrafter"/>
</dbReference>
<dbReference type="GO" id="GO:0005737">
    <property type="term" value="C:cytoplasm"/>
    <property type="evidence" value="ECO:0007669"/>
    <property type="project" value="TreeGrafter"/>
</dbReference>